<feature type="transmembrane region" description="Helical" evidence="7">
    <location>
        <begin position="95"/>
        <end position="125"/>
    </location>
</feature>
<evidence type="ECO:0000256" key="7">
    <source>
        <dbReference type="SAM" id="Phobius"/>
    </source>
</evidence>
<evidence type="ECO:0000256" key="1">
    <source>
        <dbReference type="ARBA" id="ARBA00004141"/>
    </source>
</evidence>
<dbReference type="SUPFAM" id="SSF82866">
    <property type="entry name" value="Multidrug efflux transporter AcrB transmembrane domain"/>
    <property type="match status" value="1"/>
</dbReference>
<dbReference type="WBParaSite" id="BPAG_0000561301-mRNA-1">
    <property type="protein sequence ID" value="BPAG_0000561301-mRNA-1"/>
    <property type="gene ID" value="BPAG_0000561301"/>
</dbReference>
<gene>
    <name evidence="8" type="ORF">BPAG_LOCUS5577</name>
</gene>
<keyword evidence="9" id="KW-1185">Reference proteome</keyword>
<dbReference type="GO" id="GO:0097108">
    <property type="term" value="F:hedgehog family protein binding"/>
    <property type="evidence" value="ECO:0007669"/>
    <property type="project" value="TreeGrafter"/>
</dbReference>
<sequence>MMVIIVVISMTIELAGFMGATGVKLNPVSAVTLVAAVGIGVEFTVHVVLVYLTSLGSKDERMAACLNHMFIPVIHGGLSTLLGILMLAFSEFDFIVKYFFIVLSALILIGLINGLVLLPVLLSLIGPPCEVGIIRLFDEKTYLPVPASLCKQKNRDPSDKQTDDLVKRRVGGAFVEIQVNGSMRTDAEDNYTHQNSSSVIAKDSLQVRFSSVF</sequence>
<dbReference type="EMBL" id="UZAD01004070">
    <property type="protein sequence ID" value="VDN86763.1"/>
    <property type="molecule type" value="Genomic_DNA"/>
</dbReference>
<keyword evidence="6" id="KW-0325">Glycoprotein</keyword>
<evidence type="ECO:0000313" key="10">
    <source>
        <dbReference type="WBParaSite" id="BPAG_0000561301-mRNA-1"/>
    </source>
</evidence>
<evidence type="ECO:0000256" key="6">
    <source>
        <dbReference type="ARBA" id="ARBA00023180"/>
    </source>
</evidence>
<dbReference type="GO" id="GO:0008158">
    <property type="term" value="F:hedgehog receptor activity"/>
    <property type="evidence" value="ECO:0007669"/>
    <property type="project" value="TreeGrafter"/>
</dbReference>
<protein>
    <submittedName>
        <fullName evidence="10">SSD domain-containing protein</fullName>
    </submittedName>
</protein>
<feature type="transmembrane region" description="Helical" evidence="7">
    <location>
        <begin position="64"/>
        <end position="89"/>
    </location>
</feature>
<evidence type="ECO:0000256" key="3">
    <source>
        <dbReference type="ARBA" id="ARBA00022692"/>
    </source>
</evidence>
<dbReference type="PANTHER" id="PTHR46022:SF1">
    <property type="entry name" value="PROTEIN PATCHED"/>
    <property type="match status" value="1"/>
</dbReference>
<dbReference type="GO" id="GO:0005886">
    <property type="term" value="C:plasma membrane"/>
    <property type="evidence" value="ECO:0007669"/>
    <property type="project" value="TreeGrafter"/>
</dbReference>
<dbReference type="STRING" id="6280.A0A0N4TBM6"/>
<keyword evidence="3 7" id="KW-0812">Transmembrane</keyword>
<keyword evidence="4 7" id="KW-1133">Transmembrane helix</keyword>
<dbReference type="PANTHER" id="PTHR46022">
    <property type="entry name" value="PROTEIN PATCHED"/>
    <property type="match status" value="1"/>
</dbReference>
<accession>A0A0N4TBM6</accession>
<evidence type="ECO:0000256" key="4">
    <source>
        <dbReference type="ARBA" id="ARBA00022989"/>
    </source>
</evidence>
<comment type="subcellular location">
    <subcellularLocation>
        <location evidence="1">Membrane</location>
        <topology evidence="1">Multi-pass membrane protein</topology>
    </subcellularLocation>
</comment>
<reference evidence="8 9" key="2">
    <citation type="submission" date="2018-11" db="EMBL/GenBank/DDBJ databases">
        <authorList>
            <consortium name="Pathogen Informatics"/>
        </authorList>
    </citation>
    <scope>NUCLEOTIDE SEQUENCE [LARGE SCALE GENOMIC DNA]</scope>
</reference>
<feature type="transmembrane region" description="Helical" evidence="7">
    <location>
        <begin position="29"/>
        <end position="52"/>
    </location>
</feature>
<name>A0A0N4TBM6_BRUPA</name>
<dbReference type="Proteomes" id="UP000278627">
    <property type="component" value="Unassembled WGS sequence"/>
</dbReference>
<proteinExistence type="inferred from homology"/>
<reference evidence="10" key="1">
    <citation type="submission" date="2017-02" db="UniProtKB">
        <authorList>
            <consortium name="WormBaseParasite"/>
        </authorList>
    </citation>
    <scope>IDENTIFICATION</scope>
</reference>
<evidence type="ECO:0000313" key="9">
    <source>
        <dbReference type="Proteomes" id="UP000278627"/>
    </source>
</evidence>
<evidence type="ECO:0000256" key="2">
    <source>
        <dbReference type="ARBA" id="ARBA00005585"/>
    </source>
</evidence>
<keyword evidence="5 7" id="KW-0472">Membrane</keyword>
<evidence type="ECO:0000256" key="5">
    <source>
        <dbReference type="ARBA" id="ARBA00023136"/>
    </source>
</evidence>
<dbReference type="AlphaFoldDB" id="A0A0N4TBM6"/>
<dbReference type="GO" id="GO:0045879">
    <property type="term" value="P:negative regulation of smoothened signaling pathway"/>
    <property type="evidence" value="ECO:0007669"/>
    <property type="project" value="TreeGrafter"/>
</dbReference>
<dbReference type="Gene3D" id="1.20.1640.10">
    <property type="entry name" value="Multidrug efflux transporter AcrB transmembrane domain"/>
    <property type="match status" value="1"/>
</dbReference>
<organism evidence="10">
    <name type="scientific">Brugia pahangi</name>
    <name type="common">Filarial nematode worm</name>
    <dbReference type="NCBI Taxonomy" id="6280"/>
    <lineage>
        <taxon>Eukaryota</taxon>
        <taxon>Metazoa</taxon>
        <taxon>Ecdysozoa</taxon>
        <taxon>Nematoda</taxon>
        <taxon>Chromadorea</taxon>
        <taxon>Rhabditida</taxon>
        <taxon>Spirurina</taxon>
        <taxon>Spiruromorpha</taxon>
        <taxon>Filarioidea</taxon>
        <taxon>Onchocercidae</taxon>
        <taxon>Brugia</taxon>
    </lineage>
</organism>
<comment type="similarity">
    <text evidence="2">Belongs to the patched family.</text>
</comment>
<dbReference type="GO" id="GO:0005119">
    <property type="term" value="F:smoothened binding"/>
    <property type="evidence" value="ECO:0007669"/>
    <property type="project" value="TreeGrafter"/>
</dbReference>
<evidence type="ECO:0000313" key="8">
    <source>
        <dbReference type="EMBL" id="VDN86763.1"/>
    </source>
</evidence>